<protein>
    <recommendedName>
        <fullName evidence="4 13">Tetraacyldisaccharide 4'-kinase</fullName>
        <ecNumber evidence="3 13">2.7.1.130</ecNumber>
    </recommendedName>
    <alternativeName>
        <fullName evidence="12 13">Lipid A 4'-kinase</fullName>
    </alternativeName>
</protein>
<evidence type="ECO:0000256" key="12">
    <source>
        <dbReference type="ARBA" id="ARBA00029757"/>
    </source>
</evidence>
<dbReference type="Pfam" id="PF02606">
    <property type="entry name" value="LpxK"/>
    <property type="match status" value="1"/>
</dbReference>
<comment type="similarity">
    <text evidence="13">Belongs to the LpxK family.</text>
</comment>
<dbReference type="HAMAP" id="MF_00409">
    <property type="entry name" value="LpxK"/>
    <property type="match status" value="1"/>
</dbReference>
<dbReference type="PANTHER" id="PTHR42724:SF1">
    <property type="entry name" value="TETRAACYLDISACCHARIDE 4'-KINASE, MITOCHONDRIAL-RELATED"/>
    <property type="match status" value="1"/>
</dbReference>
<keyword evidence="15" id="KW-1185">Reference proteome</keyword>
<comment type="pathway">
    <text evidence="2 13">Glycolipid biosynthesis; lipid IV(A) biosynthesis; lipid IV(A) from (3R)-3-hydroxytetradecanoyl-[acyl-carrier-protein] and UDP-N-acetyl-alpha-D-glucosamine: step 6/6.</text>
</comment>
<accession>A0A1Y5TPD5</accession>
<comment type="catalytic activity">
    <reaction evidence="13">
        <text>a lipid A disaccharide + ATP = a lipid IVA + ADP + H(+)</text>
        <dbReference type="Rhea" id="RHEA:67840"/>
        <dbReference type="ChEBI" id="CHEBI:15378"/>
        <dbReference type="ChEBI" id="CHEBI:30616"/>
        <dbReference type="ChEBI" id="CHEBI:176343"/>
        <dbReference type="ChEBI" id="CHEBI:176425"/>
        <dbReference type="ChEBI" id="CHEBI:456216"/>
        <dbReference type="EC" id="2.7.1.130"/>
    </reaction>
</comment>
<dbReference type="NCBIfam" id="TIGR00682">
    <property type="entry name" value="lpxK"/>
    <property type="match status" value="1"/>
</dbReference>
<keyword evidence="10 13" id="KW-0067">ATP-binding</keyword>
<evidence type="ECO:0000256" key="7">
    <source>
        <dbReference type="ARBA" id="ARBA00022679"/>
    </source>
</evidence>
<evidence type="ECO:0000256" key="2">
    <source>
        <dbReference type="ARBA" id="ARBA00004870"/>
    </source>
</evidence>
<keyword evidence="8 13" id="KW-0547">Nucleotide-binding</keyword>
<dbReference type="GO" id="GO:0005524">
    <property type="term" value="F:ATP binding"/>
    <property type="evidence" value="ECO:0007669"/>
    <property type="project" value="UniProtKB-UniRule"/>
</dbReference>
<dbReference type="InterPro" id="IPR003758">
    <property type="entry name" value="LpxK"/>
</dbReference>
<dbReference type="GO" id="GO:0005886">
    <property type="term" value="C:plasma membrane"/>
    <property type="evidence" value="ECO:0007669"/>
    <property type="project" value="TreeGrafter"/>
</dbReference>
<evidence type="ECO:0000256" key="9">
    <source>
        <dbReference type="ARBA" id="ARBA00022777"/>
    </source>
</evidence>
<evidence type="ECO:0000256" key="13">
    <source>
        <dbReference type="HAMAP-Rule" id="MF_00409"/>
    </source>
</evidence>
<keyword evidence="7 13" id="KW-0808">Transferase</keyword>
<dbReference type="GO" id="GO:0009244">
    <property type="term" value="P:lipopolysaccharide core region biosynthetic process"/>
    <property type="evidence" value="ECO:0007669"/>
    <property type="project" value="TreeGrafter"/>
</dbReference>
<keyword evidence="5 13" id="KW-0444">Lipid biosynthesis</keyword>
<dbReference type="RefSeq" id="WP_085838050.1">
    <property type="nucleotide sequence ID" value="NZ_FWFS01000014.1"/>
</dbReference>
<evidence type="ECO:0000256" key="8">
    <source>
        <dbReference type="ARBA" id="ARBA00022741"/>
    </source>
</evidence>
<dbReference type="GO" id="GO:0009245">
    <property type="term" value="P:lipid A biosynthetic process"/>
    <property type="evidence" value="ECO:0007669"/>
    <property type="project" value="UniProtKB-UniRule"/>
</dbReference>
<reference evidence="14 15" key="1">
    <citation type="submission" date="2017-03" db="EMBL/GenBank/DDBJ databases">
        <authorList>
            <person name="Afonso C.L."/>
            <person name="Miller P.J."/>
            <person name="Scott M.A."/>
            <person name="Spackman E."/>
            <person name="Goraichik I."/>
            <person name="Dimitrov K.M."/>
            <person name="Suarez D.L."/>
            <person name="Swayne D.E."/>
        </authorList>
    </citation>
    <scope>NUCLEOTIDE SEQUENCE [LARGE SCALE GENOMIC DNA]</scope>
    <source>
        <strain evidence="14 15">CECT 8620</strain>
    </source>
</reference>
<keyword evidence="9 13" id="KW-0418">Kinase</keyword>
<evidence type="ECO:0000313" key="15">
    <source>
        <dbReference type="Proteomes" id="UP000193862"/>
    </source>
</evidence>
<dbReference type="EMBL" id="FWFS01000014">
    <property type="protein sequence ID" value="SLN68791.1"/>
    <property type="molecule type" value="Genomic_DNA"/>
</dbReference>
<organism evidence="14 15">
    <name type="scientific">Aquimixticola soesokkakensis</name>
    <dbReference type="NCBI Taxonomy" id="1519096"/>
    <lineage>
        <taxon>Bacteria</taxon>
        <taxon>Pseudomonadati</taxon>
        <taxon>Pseudomonadota</taxon>
        <taxon>Alphaproteobacteria</taxon>
        <taxon>Rhodobacterales</taxon>
        <taxon>Paracoccaceae</taxon>
        <taxon>Aquimixticola</taxon>
    </lineage>
</organism>
<evidence type="ECO:0000313" key="14">
    <source>
        <dbReference type="EMBL" id="SLN68791.1"/>
    </source>
</evidence>
<keyword evidence="11 13" id="KW-0443">Lipid metabolism</keyword>
<dbReference type="GO" id="GO:0009029">
    <property type="term" value="F:lipid-A 4'-kinase activity"/>
    <property type="evidence" value="ECO:0007669"/>
    <property type="project" value="UniProtKB-UniRule"/>
</dbReference>
<dbReference type="InterPro" id="IPR027417">
    <property type="entry name" value="P-loop_NTPase"/>
</dbReference>
<evidence type="ECO:0000256" key="4">
    <source>
        <dbReference type="ARBA" id="ARBA00016436"/>
    </source>
</evidence>
<dbReference type="Proteomes" id="UP000193862">
    <property type="component" value="Unassembled WGS sequence"/>
</dbReference>
<evidence type="ECO:0000256" key="5">
    <source>
        <dbReference type="ARBA" id="ARBA00022516"/>
    </source>
</evidence>
<dbReference type="EC" id="2.7.1.130" evidence="3 13"/>
<dbReference type="AlphaFoldDB" id="A0A1Y5TPD5"/>
<evidence type="ECO:0000256" key="11">
    <source>
        <dbReference type="ARBA" id="ARBA00023098"/>
    </source>
</evidence>
<comment type="function">
    <text evidence="1 13">Transfers the gamma-phosphate of ATP to the 4'-position of a tetraacyldisaccharide 1-phosphate intermediate (termed DS-1-P) to form tetraacyldisaccharide 1,4'-bis-phosphate (lipid IVA).</text>
</comment>
<dbReference type="PANTHER" id="PTHR42724">
    <property type="entry name" value="TETRAACYLDISACCHARIDE 4'-KINASE"/>
    <property type="match status" value="1"/>
</dbReference>
<evidence type="ECO:0000256" key="6">
    <source>
        <dbReference type="ARBA" id="ARBA00022556"/>
    </source>
</evidence>
<dbReference type="SUPFAM" id="SSF52540">
    <property type="entry name" value="P-loop containing nucleoside triphosphate hydrolases"/>
    <property type="match status" value="1"/>
</dbReference>
<dbReference type="OrthoDB" id="9766423at2"/>
<evidence type="ECO:0000256" key="1">
    <source>
        <dbReference type="ARBA" id="ARBA00002274"/>
    </source>
</evidence>
<feature type="binding site" evidence="13">
    <location>
        <begin position="54"/>
        <end position="61"/>
    </location>
    <ligand>
        <name>ATP</name>
        <dbReference type="ChEBI" id="CHEBI:30616"/>
    </ligand>
</feature>
<dbReference type="UniPathway" id="UPA00359">
    <property type="reaction ID" value="UER00482"/>
</dbReference>
<keyword evidence="6 13" id="KW-0441">Lipid A biosynthesis</keyword>
<proteinExistence type="inferred from homology"/>
<name>A0A1Y5TPD5_9RHOB</name>
<gene>
    <name evidence="13 14" type="primary">lpxK</name>
    <name evidence="14" type="ORF">AQS8620_03258</name>
</gene>
<evidence type="ECO:0000256" key="10">
    <source>
        <dbReference type="ARBA" id="ARBA00022840"/>
    </source>
</evidence>
<sequence length="339" mass="35765">MRPPKFWDNPPAHPGWQARLLAPLARLYARETAKRVARSGYRAPVPVICVGNINAGGTGKTPTTIALAQYLGAKGLAVHVVSRGYGGSLSGPVQVDERRHKATQTGDEPLLLAAFVPTWVAKERSEGVKAAAAAGAQVILLDDGHQNPSVVKDASLIVVDAASGFGNGRVIPAGPLREPVAAGLARADVVVSIGDPAAQDSFDARWPDIALPRARGANIALPRARGQLAPLATGMDWDGLPVMAFAGIGHPAKFFATLRGLGANILRAEALDDHQPLSEALMKRLELEAFALGAQLVTTEKDAVRLPASFRMKVLTLPVRLELEDWTPIDAMLAKIGIS</sequence>
<evidence type="ECO:0000256" key="3">
    <source>
        <dbReference type="ARBA" id="ARBA00012071"/>
    </source>
</evidence>